<organism evidence="2 3">
    <name type="scientific">Anoxybacter fermentans</name>
    <dbReference type="NCBI Taxonomy" id="1323375"/>
    <lineage>
        <taxon>Bacteria</taxon>
        <taxon>Bacillati</taxon>
        <taxon>Bacillota</taxon>
        <taxon>Clostridia</taxon>
        <taxon>Halanaerobiales</taxon>
        <taxon>Anoxybacter</taxon>
    </lineage>
</organism>
<dbReference type="Proteomes" id="UP000267250">
    <property type="component" value="Chromosome"/>
</dbReference>
<dbReference type="RefSeq" id="WP_127015660.1">
    <property type="nucleotide sequence ID" value="NZ_CP016379.1"/>
</dbReference>
<keyword evidence="1" id="KW-0812">Transmembrane</keyword>
<keyword evidence="1" id="KW-0472">Membrane</keyword>
<dbReference type="OrthoDB" id="1953500at2"/>
<protein>
    <recommendedName>
        <fullName evidence="4">DUF2953 domain-containing protein</fullName>
    </recommendedName>
</protein>
<evidence type="ECO:0000313" key="3">
    <source>
        <dbReference type="Proteomes" id="UP000267250"/>
    </source>
</evidence>
<accession>A0A3Q9HNY5</accession>
<dbReference type="EMBL" id="CP016379">
    <property type="protein sequence ID" value="AZR72327.1"/>
    <property type="molecule type" value="Genomic_DNA"/>
</dbReference>
<gene>
    <name evidence="2" type="ORF">BBF96_02320</name>
</gene>
<dbReference type="Pfam" id="PF11167">
    <property type="entry name" value="DUF2953"/>
    <property type="match status" value="1"/>
</dbReference>
<evidence type="ECO:0000256" key="1">
    <source>
        <dbReference type="SAM" id="Phobius"/>
    </source>
</evidence>
<feature type="transmembrane region" description="Helical" evidence="1">
    <location>
        <begin position="218"/>
        <end position="236"/>
    </location>
</feature>
<name>A0A3Q9HNY5_9FIRM</name>
<sequence>MFFLLVIPFTLFGWILLLPVKVSLDYFRINQDDNLKIQVEALFGLIHYRLEISYVEIRRRFLFPVLRLQAEFFGAKGKKKDEEVKEEFGVHTFNLREIIKKIKFLLKITNQFEALMEMMKTFRKEDRHNKEVRMENVVVYRVLGMLGMGLRGDCRKLVWHTYFGFPDAAVTGIATGLIWAGKSIFLDLLSLVCNMKTDPQISVTPHFEKPGLEMRFESIFSIRIGNIMIAGLKIFLSEYKRRVKSRWPTIQLRH</sequence>
<proteinExistence type="predicted"/>
<dbReference type="AlphaFoldDB" id="A0A3Q9HNY5"/>
<dbReference type="InterPro" id="IPR021338">
    <property type="entry name" value="DUF2953"/>
</dbReference>
<keyword evidence="1" id="KW-1133">Transmembrane helix</keyword>
<keyword evidence="3" id="KW-1185">Reference proteome</keyword>
<dbReference type="KEGG" id="aft:BBF96_02320"/>
<reference evidence="2 3" key="1">
    <citation type="submission" date="2016-07" db="EMBL/GenBank/DDBJ databases">
        <title>Genome and transcriptome analysis of iron-reducing fermentative bacteria Anoxybacter fermentans.</title>
        <authorList>
            <person name="Zeng X."/>
            <person name="Shao Z."/>
        </authorList>
    </citation>
    <scope>NUCLEOTIDE SEQUENCE [LARGE SCALE GENOMIC DNA]</scope>
    <source>
        <strain evidence="2 3">DY22613</strain>
    </source>
</reference>
<evidence type="ECO:0000313" key="2">
    <source>
        <dbReference type="EMBL" id="AZR72327.1"/>
    </source>
</evidence>
<evidence type="ECO:0008006" key="4">
    <source>
        <dbReference type="Google" id="ProtNLM"/>
    </source>
</evidence>